<accession>A0A7W7T1R6</accession>
<evidence type="ECO:0000259" key="1">
    <source>
        <dbReference type="Pfam" id="PF11575"/>
    </source>
</evidence>
<feature type="domain" description="Ferric siderophore reductase C-terminal" evidence="1">
    <location>
        <begin position="198"/>
        <end position="217"/>
    </location>
</feature>
<dbReference type="RefSeq" id="WP_184668277.1">
    <property type="nucleotide sequence ID" value="NZ_BAABAI010000039.1"/>
</dbReference>
<reference evidence="2 3" key="1">
    <citation type="submission" date="2020-08" db="EMBL/GenBank/DDBJ databases">
        <title>Sequencing the genomes of 1000 actinobacteria strains.</title>
        <authorList>
            <person name="Klenk H.-P."/>
        </authorList>
    </citation>
    <scope>NUCLEOTIDE SEQUENCE [LARGE SCALE GENOMIC DNA]</scope>
    <source>
        <strain evidence="2 3">DSM 45084</strain>
    </source>
</reference>
<dbReference type="Proteomes" id="UP000542674">
    <property type="component" value="Unassembled WGS sequence"/>
</dbReference>
<protein>
    <submittedName>
        <fullName evidence="2">Ferric iron reductase protein FhuF</fullName>
    </submittedName>
</protein>
<dbReference type="InterPro" id="IPR024726">
    <property type="entry name" value="FhuF_C"/>
</dbReference>
<dbReference type="GO" id="GO:0051537">
    <property type="term" value="F:2 iron, 2 sulfur cluster binding"/>
    <property type="evidence" value="ECO:0007669"/>
    <property type="project" value="InterPro"/>
</dbReference>
<dbReference type="AlphaFoldDB" id="A0A7W7T1R6"/>
<evidence type="ECO:0000313" key="2">
    <source>
        <dbReference type="EMBL" id="MBB4964960.1"/>
    </source>
</evidence>
<evidence type="ECO:0000313" key="3">
    <source>
        <dbReference type="Proteomes" id="UP000542674"/>
    </source>
</evidence>
<name>A0A7W7T1R6_9PSEU</name>
<proteinExistence type="predicted"/>
<organism evidence="2 3">
    <name type="scientific">Saccharothrix violaceirubra</name>
    <dbReference type="NCBI Taxonomy" id="413306"/>
    <lineage>
        <taxon>Bacteria</taxon>
        <taxon>Bacillati</taxon>
        <taxon>Actinomycetota</taxon>
        <taxon>Actinomycetes</taxon>
        <taxon>Pseudonocardiales</taxon>
        <taxon>Pseudonocardiaceae</taxon>
        <taxon>Saccharothrix</taxon>
    </lineage>
</organism>
<comment type="caution">
    <text evidence="2">The sequence shown here is derived from an EMBL/GenBank/DDBJ whole genome shotgun (WGS) entry which is preliminary data.</text>
</comment>
<dbReference type="Pfam" id="PF11575">
    <property type="entry name" value="FhuF_C"/>
    <property type="match status" value="1"/>
</dbReference>
<keyword evidence="3" id="KW-1185">Reference proteome</keyword>
<dbReference type="EMBL" id="JACHJS010000001">
    <property type="protein sequence ID" value="MBB4964960.1"/>
    <property type="molecule type" value="Genomic_DNA"/>
</dbReference>
<sequence>MSDFLQVLSTLRQVRVLGGHFALDVGRPDDEWSSGADILSGDALPVTLDKIFARYRTDERRVAGSLFLIGFAARVLSPVVAAHAVKGAVPDIRPENLWWHYGPQGLRVRLYEPVEAEHDIADSLAPVVEAVHRETRVARGLLWGNVGSTIAGALRMLARNGTAPVDRCHRLGERLLEKSPLSGTGEFTPLPDDLAFRRRSCCLYYRLEGGGTCGDCPIEPK</sequence>
<gene>
    <name evidence="2" type="ORF">F4559_002319</name>
</gene>